<comment type="caution">
    <text evidence="1">The sequence shown here is derived from an EMBL/GenBank/DDBJ whole genome shotgun (WGS) entry which is preliminary data.</text>
</comment>
<dbReference type="AlphaFoldDB" id="A0AA37LWN8"/>
<dbReference type="Proteomes" id="UP001055172">
    <property type="component" value="Unassembled WGS sequence"/>
</dbReference>
<evidence type="ECO:0000313" key="2">
    <source>
        <dbReference type="Proteomes" id="UP001055172"/>
    </source>
</evidence>
<proteinExistence type="predicted"/>
<sequence>MSTNVVLVSCGQHPTELSQTYAVSYGSKAQHLELLRPSASGLLLLFGFIVEVDLSCLRRGGIVVSSRDGDDLGLVLTVPGSVLNLREADLGAKVGWRWGLLLGSLIVPHGLVELHVRVVANLAIIRRVRLGVVATVALHAERVVGSVSGPQRVPVPRLRGLESVGAAGEVRHANALILDAVLDVVAANVGAGATFVRRQFIIAAALGRSPRRDADLPRVGVILLLVFASLVELFKDFLEAGTAQGALGTTAVEEQHAVFPCRGSPLTIIVVPLAVNKVASIGSVVTAAEAAKVIVDRDEVVNLFLARLLAEDTLVEVEALDGETRLALLLQEGVSELLHVPERLLATVVLCVARLPAENQVPRLLGPVDDDALAKANKRAAADIVQRRRLRLDIDNLEGLLLA</sequence>
<gene>
    <name evidence="1" type="ORF">ColLi_09596</name>
</gene>
<name>A0AA37LWN8_9PEZI</name>
<reference evidence="1 2" key="1">
    <citation type="submission" date="2021-07" db="EMBL/GenBank/DDBJ databases">
        <title>Genome data of Colletotrichum spaethianum.</title>
        <authorList>
            <person name="Utami Y.D."/>
            <person name="Hiruma K."/>
        </authorList>
    </citation>
    <scope>NUCLEOTIDE SEQUENCE [LARGE SCALE GENOMIC DNA]</scope>
    <source>
        <strain evidence="1 2">MAFF 242679</strain>
    </source>
</reference>
<evidence type="ECO:0000313" key="1">
    <source>
        <dbReference type="EMBL" id="GJC86758.1"/>
    </source>
</evidence>
<dbReference type="EMBL" id="BPPX01000023">
    <property type="protein sequence ID" value="GJC86758.1"/>
    <property type="molecule type" value="Genomic_DNA"/>
</dbReference>
<accession>A0AA37LWN8</accession>
<keyword evidence="2" id="KW-1185">Reference proteome</keyword>
<protein>
    <submittedName>
        <fullName evidence="1">Uncharacterized protein</fullName>
    </submittedName>
</protein>
<organism evidence="1 2">
    <name type="scientific">Colletotrichum liriopes</name>
    <dbReference type="NCBI Taxonomy" id="708192"/>
    <lineage>
        <taxon>Eukaryota</taxon>
        <taxon>Fungi</taxon>
        <taxon>Dikarya</taxon>
        <taxon>Ascomycota</taxon>
        <taxon>Pezizomycotina</taxon>
        <taxon>Sordariomycetes</taxon>
        <taxon>Hypocreomycetidae</taxon>
        <taxon>Glomerellales</taxon>
        <taxon>Glomerellaceae</taxon>
        <taxon>Colletotrichum</taxon>
        <taxon>Colletotrichum spaethianum species complex</taxon>
    </lineage>
</organism>